<dbReference type="AlphaFoldDB" id="A0A132AHK1"/>
<dbReference type="InterPro" id="IPR006595">
    <property type="entry name" value="CTLH_C"/>
</dbReference>
<dbReference type="EMBL" id="JXLN01015217">
    <property type="protein sequence ID" value="KPM10478.1"/>
    <property type="molecule type" value="Genomic_DNA"/>
</dbReference>
<evidence type="ECO:0000313" key="5">
    <source>
        <dbReference type="Proteomes" id="UP000616769"/>
    </source>
</evidence>
<dbReference type="InterPro" id="IPR001870">
    <property type="entry name" value="B30.2/SPRY"/>
</dbReference>
<reference evidence="4 5" key="1">
    <citation type="journal article" date="2015" name="Parasit. Vectors">
        <title>Draft genome of the scabies mite.</title>
        <authorList>
            <person name="Rider S.D.Jr."/>
            <person name="Morgan M.S."/>
            <person name="Arlian L.G."/>
        </authorList>
    </citation>
    <scope>NUCLEOTIDE SEQUENCE [LARGE SCALE GENOMIC DNA]</scope>
    <source>
        <strain evidence="4">Arlian Lab</strain>
    </source>
</reference>
<dbReference type="Proteomes" id="UP000616769">
    <property type="component" value="Unassembled WGS sequence"/>
</dbReference>
<dbReference type="InterPro" id="IPR003877">
    <property type="entry name" value="SPRY_dom"/>
</dbReference>
<dbReference type="Pfam" id="PF10607">
    <property type="entry name" value="CTLH"/>
    <property type="match status" value="1"/>
</dbReference>
<dbReference type="InterPro" id="IPR035782">
    <property type="entry name" value="SPRY_RanBP9/10"/>
</dbReference>
<evidence type="ECO:0000256" key="1">
    <source>
        <dbReference type="ARBA" id="ARBA00006535"/>
    </source>
</evidence>
<dbReference type="SMART" id="SM00668">
    <property type="entry name" value="CTLH"/>
    <property type="match status" value="1"/>
</dbReference>
<evidence type="ECO:0000313" key="4">
    <source>
        <dbReference type="EMBL" id="KPM10478.1"/>
    </source>
</evidence>
<dbReference type="CDD" id="cd12909">
    <property type="entry name" value="SPRY_RanBP9_10"/>
    <property type="match status" value="1"/>
</dbReference>
<dbReference type="InterPro" id="IPR043136">
    <property type="entry name" value="B30.2/SPRY_sf"/>
</dbReference>
<sequence>MDDSTSRSSSPFNQSSTNHLTTEQIETLKQLYPYADVNQLPKHWSSKDKANYITLSEDGLKVHYKGIGKTHKDAAAVRAANPIPQNCLLYYYEVTIISKGRDGYMGIGLAAQGVNMHRLPGWDKQSFGYHGDDGHSFNSSGTGQPYGPTFTTGDVIGCGYNLIENVCFYTKNGQNLGTAFVGLPNVSLFPTVGLQTPGEELEANFGVKPFCYDIHQDMLKLRTKINSCINMYPVNYNEWQPMINNLVQSWLIHNGYCSTAQIFSEYTRIPFVENAQNIRQRLKIQQLVLGGKIGEAIQTTNRLYPTLLKNDPNLLFALKCRQFIEFVCGNDDLTYSTNGNDCNGTSTNNNKMDLDDNFEEEIESDRASIINNNGSNPVPSTRNNSENHVGDLNSFSNDIERYKPIITFGKELNSFAQKLDQDLGHNENNKKMLDEAWISIAFPDPKDARPFQNCLDRETVCQRLNNAIVKMSSGTQKVAIETVIKHTKALIALNNYCGAWILDKV</sequence>
<accession>A0A132AHK1</accession>
<dbReference type="SMART" id="SM00449">
    <property type="entry name" value="SPRY"/>
    <property type="match status" value="1"/>
</dbReference>
<dbReference type="SUPFAM" id="SSF49899">
    <property type="entry name" value="Concanavalin A-like lectins/glucanases"/>
    <property type="match status" value="1"/>
</dbReference>
<dbReference type="Pfam" id="PF00622">
    <property type="entry name" value="SPRY"/>
    <property type="match status" value="1"/>
</dbReference>
<dbReference type="InterPro" id="IPR006594">
    <property type="entry name" value="LisH"/>
</dbReference>
<dbReference type="FunFam" id="2.60.120.920:FF:000011">
    <property type="entry name" value="RAN binding protein 10"/>
    <property type="match status" value="1"/>
</dbReference>
<dbReference type="PANTHER" id="PTHR12864">
    <property type="entry name" value="RAN BINDING PROTEIN 9-RELATED"/>
    <property type="match status" value="1"/>
</dbReference>
<dbReference type="Gene3D" id="2.60.120.920">
    <property type="match status" value="1"/>
</dbReference>
<dbReference type="InterPro" id="IPR013320">
    <property type="entry name" value="ConA-like_dom_sf"/>
</dbReference>
<dbReference type="PROSITE" id="PS50897">
    <property type="entry name" value="CTLH"/>
    <property type="match status" value="1"/>
</dbReference>
<dbReference type="VEuPathDB" id="VectorBase:SSCA005554"/>
<evidence type="ECO:0000259" key="2">
    <source>
        <dbReference type="PROSITE" id="PS50188"/>
    </source>
</evidence>
<dbReference type="InterPro" id="IPR024964">
    <property type="entry name" value="CTLH/CRA"/>
</dbReference>
<gene>
    <name evidence="4" type="ORF">QR98_0090340</name>
</gene>
<dbReference type="InterPro" id="IPR050618">
    <property type="entry name" value="Ubq-SigPath_Reg"/>
</dbReference>
<dbReference type="PROSITE" id="PS50896">
    <property type="entry name" value="LISH"/>
    <property type="match status" value="1"/>
</dbReference>
<comment type="caution">
    <text evidence="4">The sequence shown here is derived from an EMBL/GenBank/DDBJ whole genome shotgun (WGS) entry which is preliminary data.</text>
</comment>
<dbReference type="OrthoDB" id="25503at2759"/>
<name>A0A132AHK1_SARSC</name>
<feature type="domain" description="CTLH" evidence="3">
    <location>
        <begin position="277"/>
        <end position="334"/>
    </location>
</feature>
<feature type="domain" description="B30.2/SPRY" evidence="2">
    <location>
        <begin position="22"/>
        <end position="210"/>
    </location>
</feature>
<evidence type="ECO:0000259" key="3">
    <source>
        <dbReference type="PROSITE" id="PS50897"/>
    </source>
</evidence>
<organism evidence="4 5">
    <name type="scientific">Sarcoptes scabiei</name>
    <name type="common">Itch mite</name>
    <name type="synonym">Acarus scabiei</name>
    <dbReference type="NCBI Taxonomy" id="52283"/>
    <lineage>
        <taxon>Eukaryota</taxon>
        <taxon>Metazoa</taxon>
        <taxon>Ecdysozoa</taxon>
        <taxon>Arthropoda</taxon>
        <taxon>Chelicerata</taxon>
        <taxon>Arachnida</taxon>
        <taxon>Acari</taxon>
        <taxon>Acariformes</taxon>
        <taxon>Sarcoptiformes</taxon>
        <taxon>Astigmata</taxon>
        <taxon>Psoroptidia</taxon>
        <taxon>Sarcoptoidea</taxon>
        <taxon>Sarcoptidae</taxon>
        <taxon>Sarcoptinae</taxon>
        <taxon>Sarcoptes</taxon>
    </lineage>
</organism>
<comment type="similarity">
    <text evidence="1">Belongs to the RANBP9/10 family.</text>
</comment>
<proteinExistence type="inferred from homology"/>
<dbReference type="PROSITE" id="PS50188">
    <property type="entry name" value="B302_SPRY"/>
    <property type="match status" value="1"/>
</dbReference>
<protein>
    <submittedName>
        <fullName evidence="4">Ran-binding protein 9-like protein</fullName>
    </submittedName>
</protein>